<name>A0ABW3IIM5_9FLAO</name>
<dbReference type="EMBL" id="JBHTJP010000035">
    <property type="protein sequence ID" value="MFD0977939.1"/>
    <property type="molecule type" value="Genomic_DNA"/>
</dbReference>
<dbReference type="Gene3D" id="3.90.550.10">
    <property type="entry name" value="Spore Coat Polysaccharide Biosynthesis Protein SpsA, Chain A"/>
    <property type="match status" value="1"/>
</dbReference>
<sequence>MVSVIIPTYNRAELIGATLDSILAQTFKDWECIIVDDGSTDYTEELLEFYCGRDCRVKYVKRPEGTRKGANTCRNYGFEISSGEYIQWFDSDDLMLPSFLEEKVNVLDNNNVDYVISKAFNFRDPDTTDVINKNEYHYKFENYRLTHYNYLVQNINWLTYDFMCRRSLVESLRFNDNLRSAQERNFFTRLTCYSENAFLLDRYLTKRRIHDFSIQTRLKKNEALMLGHELEFFYHTWLDFKKMDRCKESQNILFVEAVKRSFFTEPSFKVLKNLTAGFLTNGEIQSGAWYFLYQLSMKIFGRGIFFRDRFREVSPILNQKKCA</sequence>
<evidence type="ECO:0000313" key="2">
    <source>
        <dbReference type="EMBL" id="MFD0977939.1"/>
    </source>
</evidence>
<evidence type="ECO:0000313" key="3">
    <source>
        <dbReference type="Proteomes" id="UP001597100"/>
    </source>
</evidence>
<comment type="caution">
    <text evidence="2">The sequence shown here is derived from an EMBL/GenBank/DDBJ whole genome shotgun (WGS) entry which is preliminary data.</text>
</comment>
<gene>
    <name evidence="2" type="ORF">ACFQ1G_14170</name>
</gene>
<dbReference type="CDD" id="cd00761">
    <property type="entry name" value="Glyco_tranf_GTA_type"/>
    <property type="match status" value="1"/>
</dbReference>
<accession>A0ABW3IIM5</accession>
<dbReference type="PANTHER" id="PTHR43685">
    <property type="entry name" value="GLYCOSYLTRANSFERASE"/>
    <property type="match status" value="1"/>
</dbReference>
<dbReference type="RefSeq" id="WP_380740636.1">
    <property type="nucleotide sequence ID" value="NZ_JBHTJP010000035.1"/>
</dbReference>
<dbReference type="InterPro" id="IPR001173">
    <property type="entry name" value="Glyco_trans_2-like"/>
</dbReference>
<keyword evidence="3" id="KW-1185">Reference proteome</keyword>
<dbReference type="PANTHER" id="PTHR43685:SF2">
    <property type="entry name" value="GLYCOSYLTRANSFERASE 2-LIKE DOMAIN-CONTAINING PROTEIN"/>
    <property type="match status" value="1"/>
</dbReference>
<dbReference type="Proteomes" id="UP001597100">
    <property type="component" value="Unassembled WGS sequence"/>
</dbReference>
<proteinExistence type="predicted"/>
<dbReference type="InterPro" id="IPR050834">
    <property type="entry name" value="Glycosyltransf_2"/>
</dbReference>
<protein>
    <submittedName>
        <fullName evidence="2">Glycosyltransferase family 2 protein</fullName>
    </submittedName>
</protein>
<feature type="domain" description="Glycosyltransferase 2-like" evidence="1">
    <location>
        <begin position="3"/>
        <end position="152"/>
    </location>
</feature>
<dbReference type="SUPFAM" id="SSF53448">
    <property type="entry name" value="Nucleotide-diphospho-sugar transferases"/>
    <property type="match status" value="1"/>
</dbReference>
<dbReference type="InterPro" id="IPR029044">
    <property type="entry name" value="Nucleotide-diphossugar_trans"/>
</dbReference>
<evidence type="ECO:0000259" key="1">
    <source>
        <dbReference type="Pfam" id="PF00535"/>
    </source>
</evidence>
<organism evidence="2 3">
    <name type="scientific">Salinimicrobium gaetbulicola</name>
    <dbReference type="NCBI Taxonomy" id="999702"/>
    <lineage>
        <taxon>Bacteria</taxon>
        <taxon>Pseudomonadati</taxon>
        <taxon>Bacteroidota</taxon>
        <taxon>Flavobacteriia</taxon>
        <taxon>Flavobacteriales</taxon>
        <taxon>Flavobacteriaceae</taxon>
        <taxon>Salinimicrobium</taxon>
    </lineage>
</organism>
<reference evidence="3" key="1">
    <citation type="journal article" date="2019" name="Int. J. Syst. Evol. Microbiol.">
        <title>The Global Catalogue of Microorganisms (GCM) 10K type strain sequencing project: providing services to taxonomists for standard genome sequencing and annotation.</title>
        <authorList>
            <consortium name="The Broad Institute Genomics Platform"/>
            <consortium name="The Broad Institute Genome Sequencing Center for Infectious Disease"/>
            <person name="Wu L."/>
            <person name="Ma J."/>
        </authorList>
    </citation>
    <scope>NUCLEOTIDE SEQUENCE [LARGE SCALE GENOMIC DNA]</scope>
    <source>
        <strain evidence="3">CCUG 60898</strain>
    </source>
</reference>
<dbReference type="Pfam" id="PF00535">
    <property type="entry name" value="Glycos_transf_2"/>
    <property type="match status" value="1"/>
</dbReference>